<keyword evidence="3" id="KW-1185">Reference proteome</keyword>
<reference evidence="2 3" key="1">
    <citation type="submission" date="2019-04" db="EMBL/GenBank/DDBJ databases">
        <title>Streptomyces oryziradicis sp. nov., a novel actinomycete isolated from rhizosphere soil of rice (Oryza sativa L.).</title>
        <authorList>
            <person name="Li C."/>
        </authorList>
    </citation>
    <scope>NUCLEOTIDE SEQUENCE [LARGE SCALE GENOMIC DNA]</scope>
    <source>
        <strain evidence="2 3">NEAU-C40</strain>
    </source>
</reference>
<dbReference type="InterPro" id="IPR007278">
    <property type="entry name" value="DUF397"/>
</dbReference>
<dbReference type="Pfam" id="PF04149">
    <property type="entry name" value="DUF397"/>
    <property type="match status" value="1"/>
</dbReference>
<dbReference type="AlphaFoldDB" id="A0A4U0SCP0"/>
<accession>A0A4U0SCP0</accession>
<gene>
    <name evidence="2" type="ORF">FCI23_30580</name>
</gene>
<name>A0A4U0SCP0_9ACTN</name>
<evidence type="ECO:0000259" key="1">
    <source>
        <dbReference type="Pfam" id="PF04149"/>
    </source>
</evidence>
<dbReference type="OrthoDB" id="4558943at2"/>
<dbReference type="Proteomes" id="UP000305778">
    <property type="component" value="Unassembled WGS sequence"/>
</dbReference>
<dbReference type="RefSeq" id="WP_136727192.1">
    <property type="nucleotide sequence ID" value="NZ_SUMC01000036.1"/>
</dbReference>
<sequence length="86" mass="9337">MDRIYNGMPATDLGIEGWRKPWSGGNGGSCLEAKKLNDGRVALRQSTDPDGPALIYTDHEISRFIQGAKNGDADFLLAGDTERRTA</sequence>
<organism evidence="2 3">
    <name type="scientific">Actinacidiphila oryziradicis</name>
    <dbReference type="NCBI Taxonomy" id="2571141"/>
    <lineage>
        <taxon>Bacteria</taxon>
        <taxon>Bacillati</taxon>
        <taxon>Actinomycetota</taxon>
        <taxon>Actinomycetes</taxon>
        <taxon>Kitasatosporales</taxon>
        <taxon>Streptomycetaceae</taxon>
        <taxon>Actinacidiphila</taxon>
    </lineage>
</organism>
<evidence type="ECO:0000313" key="2">
    <source>
        <dbReference type="EMBL" id="TKA06583.1"/>
    </source>
</evidence>
<feature type="domain" description="DUF397" evidence="1">
    <location>
        <begin position="17"/>
        <end position="69"/>
    </location>
</feature>
<protein>
    <submittedName>
        <fullName evidence="2">DUF397 domain-containing protein</fullName>
    </submittedName>
</protein>
<evidence type="ECO:0000313" key="3">
    <source>
        <dbReference type="Proteomes" id="UP000305778"/>
    </source>
</evidence>
<comment type="caution">
    <text evidence="2">The sequence shown here is derived from an EMBL/GenBank/DDBJ whole genome shotgun (WGS) entry which is preliminary data.</text>
</comment>
<dbReference type="EMBL" id="SUMC01000036">
    <property type="protein sequence ID" value="TKA06583.1"/>
    <property type="molecule type" value="Genomic_DNA"/>
</dbReference>
<proteinExistence type="predicted"/>